<feature type="region of interest" description="Disordered" evidence="1">
    <location>
        <begin position="210"/>
        <end position="231"/>
    </location>
</feature>
<feature type="compositionally biased region" description="Polar residues" evidence="1">
    <location>
        <begin position="219"/>
        <end position="231"/>
    </location>
</feature>
<evidence type="ECO:0000256" key="1">
    <source>
        <dbReference type="SAM" id="MobiDB-lite"/>
    </source>
</evidence>
<reference evidence="2 3" key="1">
    <citation type="submission" date="2018-08" db="EMBL/GenBank/DDBJ databases">
        <title>Henriciella mobilis sp. nov., isolated from seawater.</title>
        <authorList>
            <person name="Cheng H."/>
            <person name="Wu Y.-H."/>
            <person name="Xu X.-W."/>
            <person name="Guo L.-L."/>
        </authorList>
    </citation>
    <scope>NUCLEOTIDE SEQUENCE [LARGE SCALE GENOMIC DNA]</scope>
    <source>
        <strain evidence="2 3">CCUG67844</strain>
    </source>
</reference>
<sequence length="231" mass="25146">MTTCLLTPEDIWPNGLPESDPLISQLRARVHRDGICAEDFRLLAERGGEAFQLVFGENVLVKIEFDVASIGEHSHLVHVAEAGRRPEIITAYPEDGELRVLGPMGWGESPHSPLRQPRRTQRVGIIARDFGQERWLKVAVLARAIDEARLNYNFLFQNSNSVVATLADAAETGFVDLPGGGLNLGSGNLLYDELMGGRQVPRFLVRGGTSYSAGAESPVTDTIPQSANTDG</sequence>
<evidence type="ECO:0000313" key="3">
    <source>
        <dbReference type="Proteomes" id="UP000265845"/>
    </source>
</evidence>
<name>A0A399R9S4_9PROT</name>
<accession>A0A399R9S4</accession>
<dbReference type="OrthoDB" id="8114452at2"/>
<dbReference type="AlphaFoldDB" id="A0A399R9S4"/>
<comment type="caution">
    <text evidence="2">The sequence shown here is derived from an EMBL/GenBank/DDBJ whole genome shotgun (WGS) entry which is preliminary data.</text>
</comment>
<evidence type="ECO:0000313" key="2">
    <source>
        <dbReference type="EMBL" id="RIJ27533.1"/>
    </source>
</evidence>
<organism evidence="2 3">
    <name type="scientific">Henriciella algicola</name>
    <dbReference type="NCBI Taxonomy" id="1608422"/>
    <lineage>
        <taxon>Bacteria</taxon>
        <taxon>Pseudomonadati</taxon>
        <taxon>Pseudomonadota</taxon>
        <taxon>Alphaproteobacteria</taxon>
        <taxon>Hyphomonadales</taxon>
        <taxon>Hyphomonadaceae</taxon>
        <taxon>Henriciella</taxon>
    </lineage>
</organism>
<dbReference type="RefSeq" id="WP_119454910.1">
    <property type="nucleotide sequence ID" value="NZ_QWGA01000008.1"/>
</dbReference>
<gene>
    <name evidence="2" type="ORF">D1222_14140</name>
</gene>
<dbReference type="EMBL" id="QWGA01000008">
    <property type="protein sequence ID" value="RIJ27533.1"/>
    <property type="molecule type" value="Genomic_DNA"/>
</dbReference>
<protein>
    <submittedName>
        <fullName evidence="2">Uncharacterized protein</fullName>
    </submittedName>
</protein>
<keyword evidence="3" id="KW-1185">Reference proteome</keyword>
<dbReference type="Proteomes" id="UP000265845">
    <property type="component" value="Unassembled WGS sequence"/>
</dbReference>
<proteinExistence type="predicted"/>